<organism evidence="1 2">
    <name type="scientific">Pseudomonas putida</name>
    <name type="common">Arthrobacter siderocapsulatus</name>
    <dbReference type="NCBI Taxonomy" id="303"/>
    <lineage>
        <taxon>Bacteria</taxon>
        <taxon>Pseudomonadati</taxon>
        <taxon>Pseudomonadota</taxon>
        <taxon>Gammaproteobacteria</taxon>
        <taxon>Pseudomonadales</taxon>
        <taxon>Pseudomonadaceae</taxon>
        <taxon>Pseudomonas</taxon>
    </lineage>
</organism>
<name>A0A2Z4RFF0_PSEPU</name>
<reference evidence="1 2" key="1">
    <citation type="submission" date="2018-05" db="EMBL/GenBank/DDBJ databases">
        <title>Whole genome sequence of Pseudomonas putida JBC17.</title>
        <authorList>
            <person name="Lee Y.H."/>
            <person name="David K."/>
        </authorList>
    </citation>
    <scope>NUCLEOTIDE SEQUENCE [LARGE SCALE GENOMIC DNA]</scope>
    <source>
        <strain evidence="1 2">JBC17</strain>
    </source>
</reference>
<dbReference type="AlphaFoldDB" id="A0A2Z4RFF0"/>
<evidence type="ECO:0000313" key="2">
    <source>
        <dbReference type="Proteomes" id="UP000250299"/>
    </source>
</evidence>
<evidence type="ECO:0000313" key="1">
    <source>
        <dbReference type="EMBL" id="AWY39742.1"/>
    </source>
</evidence>
<dbReference type="EMBL" id="CP029693">
    <property type="protein sequence ID" value="AWY39742.1"/>
    <property type="molecule type" value="Genomic_DNA"/>
</dbReference>
<sequence>MESPPVGASLLAMDVNDNAGCLTHSGACTSIASRLAPTGGGVCQIAGTAKCLHKVWNTII</sequence>
<protein>
    <submittedName>
        <fullName evidence="1">Uncharacterized protein</fullName>
    </submittedName>
</protein>
<proteinExistence type="predicted"/>
<accession>A0A2Z4RFF0</accession>
<dbReference type="OrthoDB" id="7033618at2"/>
<gene>
    <name evidence="1" type="ORF">DKY63_07435</name>
</gene>
<dbReference type="Proteomes" id="UP000250299">
    <property type="component" value="Chromosome"/>
</dbReference>